<dbReference type="PATRIC" id="fig|1299326.3.peg.6666"/>
<sequence length="69" mass="7524">MRLERGDYRSTPQVVSLANRVIEVARGTSRGEASCGYPANVSRVLPRRSRSIPTKPAEAARRDGVDRAG</sequence>
<comment type="caution">
    <text evidence="2">The sequence shown here is derived from an EMBL/GenBank/DDBJ whole genome shotgun (WGS) entry which is preliminary data.</text>
</comment>
<dbReference type="EMBL" id="JAOA01000043">
    <property type="protein sequence ID" value="ETZ96551.1"/>
    <property type="molecule type" value="Genomic_DNA"/>
</dbReference>
<reference evidence="2 3" key="1">
    <citation type="submission" date="2013-12" db="EMBL/GenBank/DDBJ databases">
        <authorList>
            <person name="Brown-Elliot B."/>
            <person name="Wallace R."/>
            <person name="Lenaerts A."/>
            <person name="Ordway D."/>
            <person name="DeGroote M.A."/>
            <person name="Parker T."/>
            <person name="Sizemore C."/>
            <person name="Tallon L.J."/>
            <person name="Sadzewicz L.K."/>
            <person name="Sengamalay N."/>
            <person name="Fraser C.M."/>
            <person name="Hine E."/>
            <person name="Shefchek K.A."/>
            <person name="Das S.P."/>
            <person name="Tettelin H."/>
        </authorList>
    </citation>
    <scope>NUCLEOTIDE SEQUENCE [LARGE SCALE GENOMIC DNA]</scope>
    <source>
        <strain evidence="2 3">662</strain>
    </source>
</reference>
<proteinExistence type="predicted"/>
<evidence type="ECO:0000256" key="1">
    <source>
        <dbReference type="SAM" id="MobiDB-lite"/>
    </source>
</evidence>
<evidence type="ECO:0000313" key="3">
    <source>
        <dbReference type="Proteomes" id="UP000020561"/>
    </source>
</evidence>
<dbReference type="Proteomes" id="UP000020561">
    <property type="component" value="Unassembled WGS sequence"/>
</dbReference>
<gene>
    <name evidence="2" type="ORF">I545_6947</name>
</gene>
<organism evidence="2 3">
    <name type="scientific">Mycobacterium kansasii 662</name>
    <dbReference type="NCBI Taxonomy" id="1299326"/>
    <lineage>
        <taxon>Bacteria</taxon>
        <taxon>Bacillati</taxon>
        <taxon>Actinomycetota</taxon>
        <taxon>Actinomycetes</taxon>
        <taxon>Mycobacteriales</taxon>
        <taxon>Mycobacteriaceae</taxon>
        <taxon>Mycobacterium</taxon>
    </lineage>
</organism>
<evidence type="ECO:0000313" key="2">
    <source>
        <dbReference type="EMBL" id="ETZ96551.1"/>
    </source>
</evidence>
<dbReference type="AlphaFoldDB" id="X7XNP7"/>
<feature type="compositionally biased region" description="Basic and acidic residues" evidence="1">
    <location>
        <begin position="58"/>
        <end position="69"/>
    </location>
</feature>
<protein>
    <submittedName>
        <fullName evidence="2">Uncharacterized protein</fullName>
    </submittedName>
</protein>
<accession>X7XNP7</accession>
<name>X7XNP7_MYCKA</name>
<feature type="region of interest" description="Disordered" evidence="1">
    <location>
        <begin position="46"/>
        <end position="69"/>
    </location>
</feature>